<keyword evidence="5" id="KW-0663">Pyridoxal phosphate</keyword>
<dbReference type="InterPro" id="IPR004839">
    <property type="entry name" value="Aminotransferase_I/II_large"/>
</dbReference>
<evidence type="ECO:0000256" key="1">
    <source>
        <dbReference type="ARBA" id="ARBA00001933"/>
    </source>
</evidence>
<feature type="domain" description="Aminotransferase class I/classII large" evidence="7">
    <location>
        <begin position="29"/>
        <end position="382"/>
    </location>
</feature>
<dbReference type="GO" id="GO:0008483">
    <property type="term" value="F:transaminase activity"/>
    <property type="evidence" value="ECO:0007669"/>
    <property type="project" value="UniProtKB-KW"/>
</dbReference>
<reference evidence="8 9" key="1">
    <citation type="submission" date="2017-11" db="EMBL/GenBank/DDBJ databases">
        <title>Genome-resolved metagenomics identifies genetic mobility, metabolic interactions, and unexpected diversity in perchlorate-reducing communities.</title>
        <authorList>
            <person name="Barnum T.P."/>
            <person name="Figueroa I.A."/>
            <person name="Carlstrom C.I."/>
            <person name="Lucas L.N."/>
            <person name="Engelbrektson A.L."/>
            <person name="Coates J.D."/>
        </authorList>
    </citation>
    <scope>NUCLEOTIDE SEQUENCE [LARGE SCALE GENOMIC DNA]</scope>
    <source>
        <strain evidence="8">BM706</strain>
    </source>
</reference>
<organism evidence="8 9">
    <name type="scientific">Muiribacterium halophilum</name>
    <dbReference type="NCBI Taxonomy" id="2053465"/>
    <lineage>
        <taxon>Bacteria</taxon>
        <taxon>Candidatus Muiribacteriota</taxon>
        <taxon>Candidatus Muiribacteriia</taxon>
        <taxon>Candidatus Muiribacteriales</taxon>
        <taxon>Candidatus Muiribacteriaceae</taxon>
        <taxon>Candidatus Muiribacterium</taxon>
    </lineage>
</organism>
<dbReference type="EC" id="2.6.1.-" evidence="6"/>
<dbReference type="Gene3D" id="3.90.1150.10">
    <property type="entry name" value="Aspartate Aminotransferase, domain 1"/>
    <property type="match status" value="1"/>
</dbReference>
<sequence>MYNKNVLTVGESATILVADMARELREQGKDIISFAVGEPDFDTPKRIKMAARDALKHGFTKYTDLKVIKVLRETICEKLLKDNQLEYTANQIIVSNGAKHALFNSLYALVNPGDEVIVITPAWVSYFEQIKLLGGIPVVVESKNDFSIPHEDIKKSITKKTKAIILNSPCNPTGSVYTKEEITKLAYLILEHDNLFVISDEIYEKIIYKPNTHYSIAAVCPEIKERTVVINGFSKAYSMTGWRMGYSASNLEIAKLIAKIQSHMTSCPNSISQWSSLTALDLSEKEVQEMIDIFEIRKNIIRDYLKERPKLKYVEPKGAFYFFIDFSAYIGGKVKNSNELSMYLLKNHYIALTSGKAFFKENYLRISYATNEEKIKEGLKRLDKALEELS</sequence>
<dbReference type="SUPFAM" id="SSF53383">
    <property type="entry name" value="PLP-dependent transferases"/>
    <property type="match status" value="1"/>
</dbReference>
<dbReference type="PRINTS" id="PR00753">
    <property type="entry name" value="ACCSYNTHASE"/>
</dbReference>
<evidence type="ECO:0000256" key="5">
    <source>
        <dbReference type="ARBA" id="ARBA00022898"/>
    </source>
</evidence>
<evidence type="ECO:0000313" key="9">
    <source>
        <dbReference type="Proteomes" id="UP000234857"/>
    </source>
</evidence>
<dbReference type="GO" id="GO:0030170">
    <property type="term" value="F:pyridoxal phosphate binding"/>
    <property type="evidence" value="ECO:0007669"/>
    <property type="project" value="InterPro"/>
</dbReference>
<evidence type="ECO:0000259" key="7">
    <source>
        <dbReference type="Pfam" id="PF00155"/>
    </source>
</evidence>
<gene>
    <name evidence="8" type="ORF">C0601_01100</name>
</gene>
<dbReference type="PANTHER" id="PTHR46383">
    <property type="entry name" value="ASPARTATE AMINOTRANSFERASE"/>
    <property type="match status" value="1"/>
</dbReference>
<dbReference type="CDD" id="cd00609">
    <property type="entry name" value="AAT_like"/>
    <property type="match status" value="1"/>
</dbReference>
<evidence type="ECO:0000256" key="3">
    <source>
        <dbReference type="ARBA" id="ARBA00022576"/>
    </source>
</evidence>
<dbReference type="InterPro" id="IPR050596">
    <property type="entry name" value="AspAT/PAT-like"/>
</dbReference>
<accession>A0A2N5ZM82</accession>
<evidence type="ECO:0000256" key="6">
    <source>
        <dbReference type="RuleBase" id="RU000481"/>
    </source>
</evidence>
<dbReference type="PANTHER" id="PTHR46383:SF1">
    <property type="entry name" value="ASPARTATE AMINOTRANSFERASE"/>
    <property type="match status" value="1"/>
</dbReference>
<dbReference type="Pfam" id="PF00155">
    <property type="entry name" value="Aminotran_1_2"/>
    <property type="match status" value="1"/>
</dbReference>
<dbReference type="Proteomes" id="UP000234857">
    <property type="component" value="Unassembled WGS sequence"/>
</dbReference>
<comment type="cofactor">
    <cofactor evidence="1 6">
        <name>pyridoxal 5'-phosphate</name>
        <dbReference type="ChEBI" id="CHEBI:597326"/>
    </cofactor>
</comment>
<dbReference type="FunFam" id="3.40.640.10:FF:000033">
    <property type="entry name" value="Aspartate aminotransferase"/>
    <property type="match status" value="1"/>
</dbReference>
<evidence type="ECO:0000256" key="4">
    <source>
        <dbReference type="ARBA" id="ARBA00022679"/>
    </source>
</evidence>
<dbReference type="PROSITE" id="PS00105">
    <property type="entry name" value="AA_TRANSFER_CLASS_1"/>
    <property type="match status" value="1"/>
</dbReference>
<comment type="caution">
    <text evidence="8">The sequence shown here is derived from an EMBL/GenBank/DDBJ whole genome shotgun (WGS) entry which is preliminary data.</text>
</comment>
<dbReference type="Gene3D" id="3.40.640.10">
    <property type="entry name" value="Type I PLP-dependent aspartate aminotransferase-like (Major domain)"/>
    <property type="match status" value="1"/>
</dbReference>
<keyword evidence="4 6" id="KW-0808">Transferase</keyword>
<evidence type="ECO:0000256" key="2">
    <source>
        <dbReference type="ARBA" id="ARBA00007441"/>
    </source>
</evidence>
<dbReference type="InterPro" id="IPR015421">
    <property type="entry name" value="PyrdxlP-dep_Trfase_major"/>
</dbReference>
<comment type="similarity">
    <text evidence="2 6">Belongs to the class-I pyridoxal-phosphate-dependent aminotransferase family.</text>
</comment>
<dbReference type="InterPro" id="IPR015422">
    <property type="entry name" value="PyrdxlP-dep_Trfase_small"/>
</dbReference>
<keyword evidence="3 6" id="KW-0032">Aminotransferase</keyword>
<dbReference type="GO" id="GO:0006520">
    <property type="term" value="P:amino acid metabolic process"/>
    <property type="evidence" value="ECO:0007669"/>
    <property type="project" value="InterPro"/>
</dbReference>
<dbReference type="InterPro" id="IPR015424">
    <property type="entry name" value="PyrdxlP-dep_Trfase"/>
</dbReference>
<dbReference type="InterPro" id="IPR004838">
    <property type="entry name" value="NHTrfase_class1_PyrdxlP-BS"/>
</dbReference>
<evidence type="ECO:0000313" key="8">
    <source>
        <dbReference type="EMBL" id="PLX19789.1"/>
    </source>
</evidence>
<proteinExistence type="inferred from homology"/>
<dbReference type="EMBL" id="PKTG01000019">
    <property type="protein sequence ID" value="PLX19789.1"/>
    <property type="molecule type" value="Genomic_DNA"/>
</dbReference>
<name>A0A2N5ZM82_MUIH1</name>
<dbReference type="AlphaFoldDB" id="A0A2N5ZM82"/>
<protein>
    <recommendedName>
        <fullName evidence="6">Aminotransferase</fullName>
        <ecNumber evidence="6">2.6.1.-</ecNumber>
    </recommendedName>
</protein>